<dbReference type="GeneID" id="19140409"/>
<dbReference type="EMBL" id="KB445640">
    <property type="protein sequence ID" value="EMD66538.1"/>
    <property type="molecule type" value="Genomic_DNA"/>
</dbReference>
<dbReference type="HOGENOM" id="CLU_2677694_0_0_1"/>
<keyword evidence="2" id="KW-1185">Reference proteome</keyword>
<dbReference type="KEGG" id="bsc:COCSADRAFT_63314"/>
<accession>M2SH59</accession>
<dbReference type="OrthoDB" id="5381672at2759"/>
<gene>
    <name evidence="1" type="ORF">COCSADRAFT_63314</name>
</gene>
<dbReference type="AlphaFoldDB" id="M2SH59"/>
<evidence type="ECO:0000313" key="1">
    <source>
        <dbReference type="EMBL" id="EMD66538.1"/>
    </source>
</evidence>
<protein>
    <submittedName>
        <fullName evidence="1">Uncharacterized protein</fullName>
    </submittedName>
</protein>
<organism evidence="1 2">
    <name type="scientific">Cochliobolus sativus (strain ND90Pr / ATCC 201652)</name>
    <name type="common">Common root rot and spot blotch fungus</name>
    <name type="synonym">Bipolaris sorokiniana</name>
    <dbReference type="NCBI Taxonomy" id="665912"/>
    <lineage>
        <taxon>Eukaryota</taxon>
        <taxon>Fungi</taxon>
        <taxon>Dikarya</taxon>
        <taxon>Ascomycota</taxon>
        <taxon>Pezizomycotina</taxon>
        <taxon>Dothideomycetes</taxon>
        <taxon>Pleosporomycetidae</taxon>
        <taxon>Pleosporales</taxon>
        <taxon>Pleosporineae</taxon>
        <taxon>Pleosporaceae</taxon>
        <taxon>Bipolaris</taxon>
    </lineage>
</organism>
<reference evidence="1 2" key="1">
    <citation type="journal article" date="2012" name="PLoS Pathog.">
        <title>Diverse lifestyles and strategies of plant pathogenesis encoded in the genomes of eighteen Dothideomycetes fungi.</title>
        <authorList>
            <person name="Ohm R.A."/>
            <person name="Feau N."/>
            <person name="Henrissat B."/>
            <person name="Schoch C.L."/>
            <person name="Horwitz B.A."/>
            <person name="Barry K.W."/>
            <person name="Condon B.J."/>
            <person name="Copeland A.C."/>
            <person name="Dhillon B."/>
            <person name="Glaser F."/>
            <person name="Hesse C.N."/>
            <person name="Kosti I."/>
            <person name="LaButti K."/>
            <person name="Lindquist E.A."/>
            <person name="Lucas S."/>
            <person name="Salamov A.A."/>
            <person name="Bradshaw R.E."/>
            <person name="Ciuffetti L."/>
            <person name="Hamelin R.C."/>
            <person name="Kema G.H.J."/>
            <person name="Lawrence C."/>
            <person name="Scott J.A."/>
            <person name="Spatafora J.W."/>
            <person name="Turgeon B.G."/>
            <person name="de Wit P.J.G.M."/>
            <person name="Zhong S."/>
            <person name="Goodwin S.B."/>
            <person name="Grigoriev I.V."/>
        </authorList>
    </citation>
    <scope>NUCLEOTIDE SEQUENCE [LARGE SCALE GENOMIC DNA]</scope>
    <source>
        <strain evidence="2">ND90Pr / ATCC 201652</strain>
    </source>
</reference>
<dbReference type="RefSeq" id="XP_007697646.1">
    <property type="nucleotide sequence ID" value="XM_007699456.1"/>
</dbReference>
<dbReference type="Proteomes" id="UP000016934">
    <property type="component" value="Unassembled WGS sequence"/>
</dbReference>
<sequence length="75" mass="8140">VTLVSILLLLQLLGLAYLAYYIYKVPTWTSHLDALSIARITSSLDRGIFPGPGAVYASDIQRQDMTDATIGIVEG</sequence>
<name>M2SH59_COCSN</name>
<feature type="non-terminal residue" evidence="1">
    <location>
        <position position="1"/>
    </location>
</feature>
<proteinExistence type="predicted"/>
<feature type="non-terminal residue" evidence="1">
    <location>
        <position position="75"/>
    </location>
</feature>
<reference evidence="2" key="2">
    <citation type="journal article" date="2013" name="PLoS Genet.">
        <title>Comparative genome structure, secondary metabolite, and effector coding capacity across Cochliobolus pathogens.</title>
        <authorList>
            <person name="Condon B.J."/>
            <person name="Leng Y."/>
            <person name="Wu D."/>
            <person name="Bushley K.E."/>
            <person name="Ohm R.A."/>
            <person name="Otillar R."/>
            <person name="Martin J."/>
            <person name="Schackwitz W."/>
            <person name="Grimwood J."/>
            <person name="MohdZainudin N."/>
            <person name="Xue C."/>
            <person name="Wang R."/>
            <person name="Manning V.A."/>
            <person name="Dhillon B."/>
            <person name="Tu Z.J."/>
            <person name="Steffenson B.J."/>
            <person name="Salamov A."/>
            <person name="Sun H."/>
            <person name="Lowry S."/>
            <person name="LaButti K."/>
            <person name="Han J."/>
            <person name="Copeland A."/>
            <person name="Lindquist E."/>
            <person name="Barry K."/>
            <person name="Schmutz J."/>
            <person name="Baker S.E."/>
            <person name="Ciuffetti L.M."/>
            <person name="Grigoriev I.V."/>
            <person name="Zhong S."/>
            <person name="Turgeon B.G."/>
        </authorList>
    </citation>
    <scope>NUCLEOTIDE SEQUENCE [LARGE SCALE GENOMIC DNA]</scope>
    <source>
        <strain evidence="2">ND90Pr / ATCC 201652</strain>
    </source>
</reference>
<evidence type="ECO:0000313" key="2">
    <source>
        <dbReference type="Proteomes" id="UP000016934"/>
    </source>
</evidence>